<accession>A0A6C0HDV8</accession>
<dbReference type="AlphaFoldDB" id="A0A6C0HDV8"/>
<proteinExistence type="predicted"/>
<sequence length="505" mass="49814">MSSYSQYLGAQRCYQLNGLGPQGIPGNQGPRGAIGPQGNTGYTGPTGPTGPTGRSCRGSTGPQGPQGAQGTVGGSYLLTGSTGMQVTTTTVNSQTIAAIGLASYGAAGSFNINPNSYYNIQTDGYGRAIVNYRSGISLLNISPGTYSSGQFTDSYGVEYIYYDFSANTSFTVNYTPGYSNGIVSLLFVGGGGGGAGYNNTDASVNISGSLYKTGSSGASGGEVLLVDNFQVTNGQTYYISIGPEGSGGSTGNPGLDGSSTILYLDSNGGTKLFSAAGGRAGQIKYTSQSAVNGMTGSSRYPIANPTLLTSSGAGSVPTTASGVVQTVNTPGIGLNLPYGTAITPYINSNVASFSPGYNPGPVVWSYGNSGGAADLSGNAGGGGGAGGAGTAGYYTSSGTYKYNGGNGGSELYVYFDSSSYPVSSITNPTNKGGLGGGSGGLPVLHDSDASCGLSGGVNTGVSVIGSTPIAAQPGTGCAGANSTVNGGSGSKGGSGRFILRYQSYT</sequence>
<organism evidence="2">
    <name type="scientific">viral metagenome</name>
    <dbReference type="NCBI Taxonomy" id="1070528"/>
    <lineage>
        <taxon>unclassified sequences</taxon>
        <taxon>metagenomes</taxon>
        <taxon>organismal metagenomes</taxon>
    </lineage>
</organism>
<feature type="compositionally biased region" description="Low complexity" evidence="1">
    <location>
        <begin position="36"/>
        <end position="69"/>
    </location>
</feature>
<reference evidence="2" key="1">
    <citation type="journal article" date="2020" name="Nature">
        <title>Giant virus diversity and host interactions through global metagenomics.</title>
        <authorList>
            <person name="Schulz F."/>
            <person name="Roux S."/>
            <person name="Paez-Espino D."/>
            <person name="Jungbluth S."/>
            <person name="Walsh D.A."/>
            <person name="Denef V.J."/>
            <person name="McMahon K.D."/>
            <person name="Konstantinidis K.T."/>
            <person name="Eloe-Fadrosh E.A."/>
            <person name="Kyrpides N.C."/>
            <person name="Woyke T."/>
        </authorList>
    </citation>
    <scope>NUCLEOTIDE SEQUENCE</scope>
    <source>
        <strain evidence="2">GVMAG-M-3300023179-91</strain>
    </source>
</reference>
<evidence type="ECO:0000256" key="1">
    <source>
        <dbReference type="SAM" id="MobiDB-lite"/>
    </source>
</evidence>
<name>A0A6C0HDV8_9ZZZZ</name>
<evidence type="ECO:0000313" key="2">
    <source>
        <dbReference type="EMBL" id="QHT78315.1"/>
    </source>
</evidence>
<dbReference type="EMBL" id="MN739930">
    <property type="protein sequence ID" value="QHT78315.1"/>
    <property type="molecule type" value="Genomic_DNA"/>
</dbReference>
<protein>
    <submittedName>
        <fullName evidence="2">Uncharacterized protein</fullName>
    </submittedName>
</protein>
<feature type="region of interest" description="Disordered" evidence="1">
    <location>
        <begin position="21"/>
        <end position="72"/>
    </location>
</feature>